<dbReference type="EMBL" id="ATMH01005927">
    <property type="protein sequence ID" value="EPY27088.1"/>
    <property type="molecule type" value="Genomic_DNA"/>
</dbReference>
<keyword evidence="1" id="KW-0143">Chaperone</keyword>
<feature type="domain" description="J" evidence="4">
    <location>
        <begin position="370"/>
        <end position="431"/>
    </location>
</feature>
<keyword evidence="3" id="KW-0812">Transmembrane</keyword>
<evidence type="ECO:0000313" key="5">
    <source>
        <dbReference type="EMBL" id="EPY27088.1"/>
    </source>
</evidence>
<dbReference type="Gene3D" id="1.10.287.110">
    <property type="entry name" value="DnaJ domain"/>
    <property type="match status" value="1"/>
</dbReference>
<dbReference type="GO" id="GO:0051082">
    <property type="term" value="F:unfolded protein binding"/>
    <property type="evidence" value="ECO:0007669"/>
    <property type="project" value="TreeGrafter"/>
</dbReference>
<dbReference type="Pfam" id="PF00226">
    <property type="entry name" value="DnaJ"/>
    <property type="match status" value="1"/>
</dbReference>
<feature type="transmembrane region" description="Helical" evidence="3">
    <location>
        <begin position="237"/>
        <end position="260"/>
    </location>
</feature>
<gene>
    <name evidence="6" type="ORF">STCU_02489</name>
    <name evidence="5" type="ORF">STCU_05927</name>
</gene>
<reference evidence="5 7" key="1">
    <citation type="journal article" date="2013" name="PLoS ONE">
        <title>Predicting the Proteins of Angomonas deanei, Strigomonas culicis and Their Respective Endosymbionts Reveals New Aspects of the Trypanosomatidae Family.</title>
        <authorList>
            <person name="Motta M.C."/>
            <person name="Martins A.C."/>
            <person name="de Souza S.S."/>
            <person name="Catta-Preta C.M."/>
            <person name="Silva R."/>
            <person name="Klein C.C."/>
            <person name="de Almeida L.G."/>
            <person name="de Lima Cunha O."/>
            <person name="Ciapina L.P."/>
            <person name="Brocchi M."/>
            <person name="Colabardini A.C."/>
            <person name="de Araujo Lima B."/>
            <person name="Machado C.R."/>
            <person name="de Almeida Soares C.M."/>
            <person name="Probst C.M."/>
            <person name="de Menezes C.B."/>
            <person name="Thompson C.E."/>
            <person name="Bartholomeu D.C."/>
            <person name="Gradia D.F."/>
            <person name="Pavoni D.P."/>
            <person name="Grisard E.C."/>
            <person name="Fantinatti-Garboggini F."/>
            <person name="Marchini F.K."/>
            <person name="Rodrigues-Luiz G.F."/>
            <person name="Wagner G."/>
            <person name="Goldman G.H."/>
            <person name="Fietto J.L."/>
            <person name="Elias M.C."/>
            <person name="Goldman M.H."/>
            <person name="Sagot M.F."/>
            <person name="Pereira M."/>
            <person name="Stoco P.H."/>
            <person name="de Mendonca-Neto R.P."/>
            <person name="Teixeira S.M."/>
            <person name="Maciel T.E."/>
            <person name="de Oliveira Mendes T.A."/>
            <person name="Urmenyi T.P."/>
            <person name="de Souza W."/>
            <person name="Schenkman S."/>
            <person name="de Vasconcelos A.T."/>
        </authorList>
    </citation>
    <scope>NUCLEOTIDE SEQUENCE [LARGE SCALE GENOMIC DNA]</scope>
</reference>
<evidence type="ECO:0000256" key="1">
    <source>
        <dbReference type="ARBA" id="ARBA00023186"/>
    </source>
</evidence>
<feature type="compositionally biased region" description="Basic and acidic residues" evidence="2">
    <location>
        <begin position="299"/>
        <end position="327"/>
    </location>
</feature>
<reference evidence="5" key="2">
    <citation type="submission" date="2013-03" db="EMBL/GenBank/DDBJ databases">
        <authorList>
            <person name="Motta M.C.M."/>
            <person name="Martins A.C.A."/>
            <person name="Preta C.M.C.C."/>
            <person name="Silva R."/>
            <person name="de Souza S.S."/>
            <person name="Klein C.C."/>
            <person name="de Almeida L.G.P."/>
            <person name="Cunha O.L."/>
            <person name="Colabardini A.C."/>
            <person name="Lima B.A."/>
            <person name="Machado C.R."/>
            <person name="Soares C.M.A."/>
            <person name="de Menezes C.B.A."/>
            <person name="Bartolomeu D.C."/>
            <person name="Grisard E.C."/>
            <person name="Fantinatti-Garboggini F."/>
            <person name="Rodrigues-Luiz G.F."/>
            <person name="Wagner G."/>
            <person name="Goldman G.H."/>
            <person name="Fietto J.L.R."/>
            <person name="Ciapina L.P."/>
            <person name="Brocchi M."/>
            <person name="Elias M.C."/>
            <person name="Goldman M.H.S."/>
            <person name="Sagot M.-F."/>
            <person name="Pereira M."/>
            <person name="Stoco P.H."/>
            <person name="Teixeira S.M.R."/>
            <person name="de Mendonca-Neto R.P."/>
            <person name="Maciel T.E.F."/>
            <person name="Mendes T.A.O."/>
            <person name="Urmenyi T.P."/>
            <person name="Teixeira M.M.G."/>
            <person name="de Camargo E.F.P."/>
            <person name="de Sousa W."/>
            <person name="Schenkman S."/>
            <person name="de Vasconcelos A.T.R."/>
        </authorList>
    </citation>
    <scope>NUCLEOTIDE SEQUENCE</scope>
</reference>
<dbReference type="EMBL" id="ATMH01002489">
    <property type="protein sequence ID" value="EPY33099.1"/>
    <property type="molecule type" value="Genomic_DNA"/>
</dbReference>
<dbReference type="SMART" id="SM00271">
    <property type="entry name" value="DnaJ"/>
    <property type="match status" value="1"/>
</dbReference>
<organism evidence="5 7">
    <name type="scientific">Strigomonas culicis</name>
    <dbReference type="NCBI Taxonomy" id="28005"/>
    <lineage>
        <taxon>Eukaryota</taxon>
        <taxon>Discoba</taxon>
        <taxon>Euglenozoa</taxon>
        <taxon>Kinetoplastea</taxon>
        <taxon>Metakinetoplastina</taxon>
        <taxon>Trypanosomatida</taxon>
        <taxon>Trypanosomatidae</taxon>
        <taxon>Strigomonadinae</taxon>
        <taxon>Strigomonas</taxon>
    </lineage>
</organism>
<evidence type="ECO:0000256" key="2">
    <source>
        <dbReference type="SAM" id="MobiDB-lite"/>
    </source>
</evidence>
<sequence>MFRSSCIHFHIVHSPRGVPFSISADDALRNIQGKYSRRWFGAQLAYMNLSTPRKEFLPFYFCRGTAQAVFTGTVSYNESGRDSKGESTSSTRYIHTQPQKLNTTFEANRTQVYAGYKYNIHHVHAALKSEQTPLLMQKMNRIDTKDATLNLFEQSTHTMRGFVELDVRAQVTETATTLLRGYHPTASSISVNFDKLHISIEEITPVFVPCYIVKSYYDEVEYHLYVSGFNGYVGGPYLLNALYFGRLASALTVAGALLVYPNKVAGFIFGSFFAVATYYMAFYAARLYPKWRRDYNRRTQQEMRHKHQSDDQRGFRPDENSTRRTTAEYHSSTYWDTHAYEQRVGGGGGSSSSSSSGGYSSARVVRDPKGYYKTLGLEGNESINEIRSAYRKIVMQEHPDVGGSENKMVAANAAYRVLRDPKRRAAYDNSA</sequence>
<dbReference type="GO" id="GO:0005737">
    <property type="term" value="C:cytoplasm"/>
    <property type="evidence" value="ECO:0007669"/>
    <property type="project" value="TreeGrafter"/>
</dbReference>
<feature type="region of interest" description="Disordered" evidence="2">
    <location>
        <begin position="299"/>
        <end position="328"/>
    </location>
</feature>
<feature type="transmembrane region" description="Helical" evidence="3">
    <location>
        <begin position="266"/>
        <end position="288"/>
    </location>
</feature>
<protein>
    <submittedName>
        <fullName evidence="5">DnaJ chaperone protein</fullName>
    </submittedName>
</protein>
<dbReference type="PRINTS" id="PR00625">
    <property type="entry name" value="JDOMAIN"/>
</dbReference>
<dbReference type="CDD" id="cd06257">
    <property type="entry name" value="DnaJ"/>
    <property type="match status" value="1"/>
</dbReference>
<dbReference type="InterPro" id="IPR036869">
    <property type="entry name" value="J_dom_sf"/>
</dbReference>
<dbReference type="SUPFAM" id="SSF46565">
    <property type="entry name" value="Chaperone J-domain"/>
    <property type="match status" value="1"/>
</dbReference>
<dbReference type="InterPro" id="IPR001623">
    <property type="entry name" value="DnaJ_domain"/>
</dbReference>
<dbReference type="Proteomes" id="UP000015354">
    <property type="component" value="Unassembled WGS sequence"/>
</dbReference>
<comment type="caution">
    <text evidence="5">The sequence shown here is derived from an EMBL/GenBank/DDBJ whole genome shotgun (WGS) entry which is preliminary data.</text>
</comment>
<evidence type="ECO:0000313" key="6">
    <source>
        <dbReference type="EMBL" id="EPY33099.1"/>
    </source>
</evidence>
<dbReference type="GO" id="GO:0042026">
    <property type="term" value="P:protein refolding"/>
    <property type="evidence" value="ECO:0007669"/>
    <property type="project" value="TreeGrafter"/>
</dbReference>
<dbReference type="AlphaFoldDB" id="S9UDW2"/>
<evidence type="ECO:0000256" key="3">
    <source>
        <dbReference type="SAM" id="Phobius"/>
    </source>
</evidence>
<dbReference type="OrthoDB" id="10250354at2759"/>
<dbReference type="PANTHER" id="PTHR43096">
    <property type="entry name" value="DNAJ HOMOLOG 1, MITOCHONDRIAL-RELATED"/>
    <property type="match status" value="1"/>
</dbReference>
<dbReference type="PANTHER" id="PTHR43096:SF52">
    <property type="entry name" value="DNAJ HOMOLOG 1, MITOCHONDRIAL-RELATED"/>
    <property type="match status" value="1"/>
</dbReference>
<keyword evidence="7" id="KW-1185">Reference proteome</keyword>
<keyword evidence="3" id="KW-0472">Membrane</keyword>
<keyword evidence="3" id="KW-1133">Transmembrane helix</keyword>
<name>S9UDW2_9TRYP</name>
<proteinExistence type="predicted"/>
<evidence type="ECO:0000313" key="7">
    <source>
        <dbReference type="Proteomes" id="UP000015354"/>
    </source>
</evidence>
<accession>S9UDW2</accession>
<dbReference type="PROSITE" id="PS50076">
    <property type="entry name" value="DNAJ_2"/>
    <property type="match status" value="1"/>
</dbReference>
<evidence type="ECO:0000259" key="4">
    <source>
        <dbReference type="PROSITE" id="PS50076"/>
    </source>
</evidence>